<dbReference type="SMART" id="SM00530">
    <property type="entry name" value="HTH_XRE"/>
    <property type="match status" value="1"/>
</dbReference>
<dbReference type="PANTHER" id="PTHR46558:SF11">
    <property type="entry name" value="HTH-TYPE TRANSCRIPTIONAL REGULATOR XRE"/>
    <property type="match status" value="1"/>
</dbReference>
<comment type="caution">
    <text evidence="3">The sequence shown here is derived from an EMBL/GenBank/DDBJ whole genome shotgun (WGS) entry which is preliminary data.</text>
</comment>
<dbReference type="Pfam" id="PF01381">
    <property type="entry name" value="HTH_3"/>
    <property type="match status" value="1"/>
</dbReference>
<proteinExistence type="predicted"/>
<accession>F9RK36</accession>
<evidence type="ECO:0000256" key="1">
    <source>
        <dbReference type="ARBA" id="ARBA00023125"/>
    </source>
</evidence>
<sequence length="111" mass="12889">MLNETLRELRTKKNLTQKEVANIMGVSNITYMKYENGETEPKFSQMIKALIELNANIKDIFEGLDTSLDDSLAYNMKRIEILSAPEKECLNQVVEAMLLKHQIEKVQRRNE</sequence>
<organism evidence="3 4">
    <name type="scientific">Vibrio scophthalmi LMG 19158</name>
    <dbReference type="NCBI Taxonomy" id="870967"/>
    <lineage>
        <taxon>Bacteria</taxon>
        <taxon>Pseudomonadati</taxon>
        <taxon>Pseudomonadota</taxon>
        <taxon>Gammaproteobacteria</taxon>
        <taxon>Vibrionales</taxon>
        <taxon>Vibrionaceae</taxon>
        <taxon>Vibrio</taxon>
    </lineage>
</organism>
<dbReference type="eggNOG" id="COG1396">
    <property type="taxonomic scope" value="Bacteria"/>
</dbReference>
<keyword evidence="1" id="KW-0238">DNA-binding</keyword>
<dbReference type="AlphaFoldDB" id="F9RK36"/>
<protein>
    <submittedName>
        <fullName evidence="3">Cryptic phage CTXphi transcriptional repressor RstR</fullName>
    </submittedName>
</protein>
<dbReference type="CDD" id="cd00093">
    <property type="entry name" value="HTH_XRE"/>
    <property type="match status" value="1"/>
</dbReference>
<dbReference type="SUPFAM" id="SSF47413">
    <property type="entry name" value="lambda repressor-like DNA-binding domains"/>
    <property type="match status" value="1"/>
</dbReference>
<reference evidence="3 4" key="1">
    <citation type="journal article" date="2012" name="Int. J. Syst. Evol. Microbiol.">
        <title>Vibrio caribbeanicus sp. nov., isolated from the marine sponge Scleritoderma cyanea.</title>
        <authorList>
            <person name="Hoffmann M."/>
            <person name="Monday S.R."/>
            <person name="Allard M.W."/>
            <person name="Strain E.A."/>
            <person name="Whittaker P."/>
            <person name="Naum M."/>
            <person name="McCarthy P.J."/>
            <person name="Lopez J.V."/>
            <person name="Fischer M."/>
            <person name="Brown E.W."/>
        </authorList>
    </citation>
    <scope>NUCLEOTIDE SEQUENCE [LARGE SCALE GENOMIC DNA]</scope>
    <source>
        <strain evidence="3 4">LMG 19158</strain>
    </source>
</reference>
<dbReference type="EMBL" id="AFWE01000054">
    <property type="protein sequence ID" value="EGU40195.1"/>
    <property type="molecule type" value="Genomic_DNA"/>
</dbReference>
<dbReference type="Gene3D" id="1.10.260.40">
    <property type="entry name" value="lambda repressor-like DNA-binding domains"/>
    <property type="match status" value="1"/>
</dbReference>
<dbReference type="InterPro" id="IPR010982">
    <property type="entry name" value="Lambda_DNA-bd_dom_sf"/>
</dbReference>
<gene>
    <name evidence="3" type="ORF">VIS19158_11223</name>
</gene>
<dbReference type="RefSeq" id="WP_005593483.1">
    <property type="nucleotide sequence ID" value="NZ_AFWE01000054.1"/>
</dbReference>
<dbReference type="InterPro" id="IPR001387">
    <property type="entry name" value="Cro/C1-type_HTH"/>
</dbReference>
<evidence type="ECO:0000313" key="3">
    <source>
        <dbReference type="EMBL" id="EGU40195.1"/>
    </source>
</evidence>
<evidence type="ECO:0000259" key="2">
    <source>
        <dbReference type="PROSITE" id="PS50943"/>
    </source>
</evidence>
<dbReference type="PROSITE" id="PS50943">
    <property type="entry name" value="HTH_CROC1"/>
    <property type="match status" value="1"/>
</dbReference>
<evidence type="ECO:0000313" key="4">
    <source>
        <dbReference type="Proteomes" id="UP000004349"/>
    </source>
</evidence>
<dbReference type="PANTHER" id="PTHR46558">
    <property type="entry name" value="TRACRIPTIONAL REGULATORY PROTEIN-RELATED-RELATED"/>
    <property type="match status" value="1"/>
</dbReference>
<feature type="domain" description="HTH cro/C1-type" evidence="2">
    <location>
        <begin position="6"/>
        <end position="60"/>
    </location>
</feature>
<name>F9RK36_9VIBR</name>
<dbReference type="GO" id="GO:0003677">
    <property type="term" value="F:DNA binding"/>
    <property type="evidence" value="ECO:0007669"/>
    <property type="project" value="UniProtKB-KW"/>
</dbReference>
<dbReference type="Proteomes" id="UP000004349">
    <property type="component" value="Unassembled WGS sequence"/>
</dbReference>